<feature type="compositionally biased region" description="Low complexity" evidence="1">
    <location>
        <begin position="362"/>
        <end position="373"/>
    </location>
</feature>
<dbReference type="PANTHER" id="PTHR28077">
    <property type="entry name" value="INOSITOL PHOSPHORYLCERAMIDE SYNTHASE REGULATORY SUBUNIT KEI1"/>
    <property type="match status" value="1"/>
</dbReference>
<reference evidence="4" key="2">
    <citation type="submission" date="2015-01" db="EMBL/GenBank/DDBJ databases">
        <title>Evolutionary Origins and Diversification of the Mycorrhizal Mutualists.</title>
        <authorList>
            <consortium name="DOE Joint Genome Institute"/>
            <consortium name="Mycorrhizal Genomics Consortium"/>
            <person name="Kohler A."/>
            <person name="Kuo A."/>
            <person name="Nagy L.G."/>
            <person name="Floudas D."/>
            <person name="Copeland A."/>
            <person name="Barry K.W."/>
            <person name="Cichocki N."/>
            <person name="Veneault-Fourrey C."/>
            <person name="LaButti K."/>
            <person name="Lindquist E.A."/>
            <person name="Lipzen A."/>
            <person name="Lundell T."/>
            <person name="Morin E."/>
            <person name="Murat C."/>
            <person name="Riley R."/>
            <person name="Ohm R."/>
            <person name="Sun H."/>
            <person name="Tunlid A."/>
            <person name="Henrissat B."/>
            <person name="Grigoriev I.V."/>
            <person name="Hibbett D.S."/>
            <person name="Martin F."/>
        </authorList>
    </citation>
    <scope>NUCLEOTIDE SEQUENCE [LARGE SCALE GENOMIC DNA]</scope>
    <source>
        <strain evidence="4">MUT 4182</strain>
    </source>
</reference>
<evidence type="ECO:0000256" key="2">
    <source>
        <dbReference type="SAM" id="Phobius"/>
    </source>
</evidence>
<keyword evidence="2" id="KW-1133">Transmembrane helix</keyword>
<dbReference type="EMBL" id="KN823034">
    <property type="protein sequence ID" value="KIO25873.1"/>
    <property type="molecule type" value="Genomic_DNA"/>
</dbReference>
<protein>
    <recommendedName>
        <fullName evidence="5">DUF1753-domain-containing protein</fullName>
    </recommendedName>
</protein>
<dbReference type="AlphaFoldDB" id="A0A0C3KWS9"/>
<dbReference type="GO" id="GO:0006673">
    <property type="term" value="P:inositol phosphoceramide metabolic process"/>
    <property type="evidence" value="ECO:0007669"/>
    <property type="project" value="InterPro"/>
</dbReference>
<evidence type="ECO:0000313" key="3">
    <source>
        <dbReference type="EMBL" id="KIO25873.1"/>
    </source>
</evidence>
<feature type="transmembrane region" description="Helical" evidence="2">
    <location>
        <begin position="93"/>
        <end position="115"/>
    </location>
</feature>
<dbReference type="Proteomes" id="UP000054248">
    <property type="component" value="Unassembled WGS sequence"/>
</dbReference>
<organism evidence="3 4">
    <name type="scientific">Tulasnella calospora MUT 4182</name>
    <dbReference type="NCBI Taxonomy" id="1051891"/>
    <lineage>
        <taxon>Eukaryota</taxon>
        <taxon>Fungi</taxon>
        <taxon>Dikarya</taxon>
        <taxon>Basidiomycota</taxon>
        <taxon>Agaricomycotina</taxon>
        <taxon>Agaricomycetes</taxon>
        <taxon>Cantharellales</taxon>
        <taxon>Tulasnellaceae</taxon>
        <taxon>Tulasnella</taxon>
    </lineage>
</organism>
<dbReference type="OrthoDB" id="3338076at2759"/>
<keyword evidence="4" id="KW-1185">Reference proteome</keyword>
<dbReference type="GO" id="GO:0000139">
    <property type="term" value="C:Golgi membrane"/>
    <property type="evidence" value="ECO:0007669"/>
    <property type="project" value="TreeGrafter"/>
</dbReference>
<feature type="transmembrane region" description="Helical" evidence="2">
    <location>
        <begin position="163"/>
        <end position="185"/>
    </location>
</feature>
<dbReference type="STRING" id="1051891.A0A0C3KWS9"/>
<dbReference type="GO" id="GO:0070916">
    <property type="term" value="C:inositol phosphoceramide synthase complex"/>
    <property type="evidence" value="ECO:0007669"/>
    <property type="project" value="TreeGrafter"/>
</dbReference>
<dbReference type="PANTHER" id="PTHR28077:SF1">
    <property type="entry name" value="INOSITOL PHOSPHORYLCERAMIDE SYNTHASE REGULATORY SUBUNIT KEI1"/>
    <property type="match status" value="1"/>
</dbReference>
<reference evidence="3 4" key="1">
    <citation type="submission" date="2014-04" db="EMBL/GenBank/DDBJ databases">
        <authorList>
            <consortium name="DOE Joint Genome Institute"/>
            <person name="Kuo A."/>
            <person name="Girlanda M."/>
            <person name="Perotto S."/>
            <person name="Kohler A."/>
            <person name="Nagy L.G."/>
            <person name="Floudas D."/>
            <person name="Copeland A."/>
            <person name="Barry K.W."/>
            <person name="Cichocki N."/>
            <person name="Veneault-Fourrey C."/>
            <person name="LaButti K."/>
            <person name="Lindquist E.A."/>
            <person name="Lipzen A."/>
            <person name="Lundell T."/>
            <person name="Morin E."/>
            <person name="Murat C."/>
            <person name="Sun H."/>
            <person name="Tunlid A."/>
            <person name="Henrissat B."/>
            <person name="Grigoriev I.V."/>
            <person name="Hibbett D.S."/>
            <person name="Martin F."/>
            <person name="Nordberg H.P."/>
            <person name="Cantor M.N."/>
            <person name="Hua S.X."/>
        </authorList>
    </citation>
    <scope>NUCLEOTIDE SEQUENCE [LARGE SCALE GENOMIC DNA]</scope>
    <source>
        <strain evidence="3 4">MUT 4182</strain>
    </source>
</reference>
<evidence type="ECO:0000313" key="4">
    <source>
        <dbReference type="Proteomes" id="UP000054248"/>
    </source>
</evidence>
<sequence length="373" mass="40577">MKLTLRPEWRPRPFTTFLGFVDIKTGVKIVILFAVINKVAGVYGLLALLTGAGGSLAQLSMYLYSVIALAACVVGLKAVSLEDAEKTLLTAHFFFVDHLLNSVWLAIFAVDWWLYNPHDGKHAANSPAQQEVADVGPGKGVPMTDAERYSAAQGLWNKEKGTAALVLAAGWVIKLYFAALLYSYAIHLRRGTYKSLPLTIASAHRNEVGDDYTYQPVYENELDDRVGDATYERGSRGGRHPVPDDIDFEVDFDAGDDDLERGRARGRRPGSVGGYGEMIGAPARSSQGKPNVNGGPSSSHPMRHQRVHSKPIVSPASKPPLPKTSPDKGKSRAIQQELEQGNTVDKWDDDDEEDEASRAMGSKSAVKSSSVKP</sequence>
<evidence type="ECO:0008006" key="5">
    <source>
        <dbReference type="Google" id="ProtNLM"/>
    </source>
</evidence>
<feature type="compositionally biased region" description="Polar residues" evidence="1">
    <location>
        <begin position="284"/>
        <end position="300"/>
    </location>
</feature>
<feature type="transmembrane region" description="Helical" evidence="2">
    <location>
        <begin position="61"/>
        <end position="81"/>
    </location>
</feature>
<feature type="compositionally biased region" description="Acidic residues" evidence="1">
    <location>
        <begin position="244"/>
        <end position="259"/>
    </location>
</feature>
<name>A0A0C3KWS9_9AGAM</name>
<evidence type="ECO:0000256" key="1">
    <source>
        <dbReference type="SAM" id="MobiDB-lite"/>
    </source>
</evidence>
<gene>
    <name evidence="3" type="ORF">M407DRAFT_24833</name>
</gene>
<dbReference type="InterPro" id="IPR013862">
    <property type="entry name" value="Kei1"/>
</dbReference>
<dbReference type="GO" id="GO:0070917">
    <property type="term" value="F:inositol phosphoceramide synthase regulator activity"/>
    <property type="evidence" value="ECO:0007669"/>
    <property type="project" value="InterPro"/>
</dbReference>
<dbReference type="Pfam" id="PF08552">
    <property type="entry name" value="Kei1"/>
    <property type="match status" value="1"/>
</dbReference>
<keyword evidence="2" id="KW-0812">Transmembrane</keyword>
<proteinExistence type="predicted"/>
<accession>A0A0C3KWS9</accession>
<dbReference type="HOGENOM" id="CLU_063116_0_0_1"/>
<feature type="compositionally biased region" description="Polar residues" evidence="1">
    <location>
        <begin position="333"/>
        <end position="343"/>
    </location>
</feature>
<feature type="region of interest" description="Disordered" evidence="1">
    <location>
        <begin position="229"/>
        <end position="373"/>
    </location>
</feature>
<keyword evidence="2" id="KW-0472">Membrane</keyword>
<feature type="transmembrane region" description="Helical" evidence="2">
    <location>
        <begin position="29"/>
        <end position="49"/>
    </location>
</feature>